<sequence>MKLGQVFSSKINNLVLVGITLASLVVTIAVLIYFFTFVRTKNREVGSNQVVKAIEAQNDAEKVEENSGAQVQVAGSSPEIEALVQKVFKHIFLPSGDIKVLTVIDAEILRKQEPVFYQFAKPGDKVLVYSDRIILYDPVVDKVLDVAHLSK</sequence>
<name>A0A1F6MFV8_9BACT</name>
<organism evidence="2 3">
    <name type="scientific">Candidatus Magasanikbacteria bacterium RIFCSPHIGHO2_01_FULL_47_8</name>
    <dbReference type="NCBI Taxonomy" id="1798673"/>
    <lineage>
        <taxon>Bacteria</taxon>
        <taxon>Candidatus Magasanikiibacteriota</taxon>
    </lineage>
</organism>
<proteinExistence type="predicted"/>
<protein>
    <submittedName>
        <fullName evidence="2">Uncharacterized protein</fullName>
    </submittedName>
</protein>
<dbReference type="Proteomes" id="UP000177953">
    <property type="component" value="Unassembled WGS sequence"/>
</dbReference>
<comment type="caution">
    <text evidence="2">The sequence shown here is derived from an EMBL/GenBank/DDBJ whole genome shotgun (WGS) entry which is preliminary data.</text>
</comment>
<keyword evidence="1" id="KW-0812">Transmembrane</keyword>
<dbReference type="EMBL" id="MFPU01000006">
    <property type="protein sequence ID" value="OGH70531.1"/>
    <property type="molecule type" value="Genomic_DNA"/>
</dbReference>
<evidence type="ECO:0000313" key="2">
    <source>
        <dbReference type="EMBL" id="OGH70531.1"/>
    </source>
</evidence>
<keyword evidence="1" id="KW-1133">Transmembrane helix</keyword>
<feature type="transmembrane region" description="Helical" evidence="1">
    <location>
        <begin position="14"/>
        <end position="35"/>
    </location>
</feature>
<evidence type="ECO:0000256" key="1">
    <source>
        <dbReference type="SAM" id="Phobius"/>
    </source>
</evidence>
<reference evidence="2 3" key="1">
    <citation type="journal article" date="2016" name="Nat. Commun.">
        <title>Thousands of microbial genomes shed light on interconnected biogeochemical processes in an aquifer system.</title>
        <authorList>
            <person name="Anantharaman K."/>
            <person name="Brown C.T."/>
            <person name="Hug L.A."/>
            <person name="Sharon I."/>
            <person name="Castelle C.J."/>
            <person name="Probst A.J."/>
            <person name="Thomas B.C."/>
            <person name="Singh A."/>
            <person name="Wilkins M.J."/>
            <person name="Karaoz U."/>
            <person name="Brodie E.L."/>
            <person name="Williams K.H."/>
            <person name="Hubbard S.S."/>
            <person name="Banfield J.F."/>
        </authorList>
    </citation>
    <scope>NUCLEOTIDE SEQUENCE [LARGE SCALE GENOMIC DNA]</scope>
</reference>
<accession>A0A1F6MFV8</accession>
<keyword evidence="1" id="KW-0472">Membrane</keyword>
<dbReference type="AlphaFoldDB" id="A0A1F6MFV8"/>
<evidence type="ECO:0000313" key="3">
    <source>
        <dbReference type="Proteomes" id="UP000177953"/>
    </source>
</evidence>
<gene>
    <name evidence="2" type="ORF">A2754_02095</name>
</gene>